<name>A0A163MKJ3_DIDRA</name>
<accession>A0A163MKJ3</accession>
<keyword evidence="2" id="KW-1185">Reference proteome</keyword>
<dbReference type="AlphaFoldDB" id="A0A163MKJ3"/>
<evidence type="ECO:0000313" key="1">
    <source>
        <dbReference type="EMBL" id="KZM28797.1"/>
    </source>
</evidence>
<gene>
    <name evidence="1" type="ORF">ST47_g62</name>
</gene>
<organism evidence="1 2">
    <name type="scientific">Didymella rabiei</name>
    <name type="common">Chickpea ascochyta blight fungus</name>
    <name type="synonym">Mycosphaerella rabiei</name>
    <dbReference type="NCBI Taxonomy" id="5454"/>
    <lineage>
        <taxon>Eukaryota</taxon>
        <taxon>Fungi</taxon>
        <taxon>Dikarya</taxon>
        <taxon>Ascomycota</taxon>
        <taxon>Pezizomycotina</taxon>
        <taxon>Dothideomycetes</taxon>
        <taxon>Pleosporomycetidae</taxon>
        <taxon>Pleosporales</taxon>
        <taxon>Pleosporineae</taxon>
        <taxon>Didymellaceae</taxon>
        <taxon>Ascochyta</taxon>
    </lineage>
</organism>
<dbReference type="STRING" id="5454.A0A163MKJ3"/>
<comment type="caution">
    <text evidence="1">The sequence shown here is derived from an EMBL/GenBank/DDBJ whole genome shotgun (WGS) entry which is preliminary data.</text>
</comment>
<dbReference type="Proteomes" id="UP000076837">
    <property type="component" value="Unassembled WGS sequence"/>
</dbReference>
<dbReference type="EMBL" id="JYNV01000002">
    <property type="protein sequence ID" value="KZM28797.1"/>
    <property type="molecule type" value="Genomic_DNA"/>
</dbReference>
<dbReference type="PANTHER" id="PTHR38111">
    <property type="entry name" value="ZN(2)-C6 FUNGAL-TYPE DOMAIN-CONTAINING PROTEIN-RELATED"/>
    <property type="match status" value="1"/>
</dbReference>
<reference evidence="1 2" key="1">
    <citation type="journal article" date="2016" name="Sci. Rep.">
        <title>Draft genome sequencing and secretome analysis of fungal phytopathogen Ascochyta rabiei provides insight into the necrotrophic effector repertoire.</title>
        <authorList>
            <person name="Verma S."/>
            <person name="Gazara R.K."/>
            <person name="Nizam S."/>
            <person name="Parween S."/>
            <person name="Chattopadhyay D."/>
            <person name="Verma P.K."/>
        </authorList>
    </citation>
    <scope>NUCLEOTIDE SEQUENCE [LARGE SCALE GENOMIC DNA]</scope>
    <source>
        <strain evidence="1 2">ArDII</strain>
    </source>
</reference>
<protein>
    <submittedName>
        <fullName evidence="1">Sequence-specific DNA binding RNA polymerase II transcription factor</fullName>
    </submittedName>
</protein>
<proteinExistence type="predicted"/>
<sequence length="569" mass="62918">MDAGGKRSSVMSKSHHVAIANEEEDRAITSGVSNPSLALAHTPAATSPDLIPAHGMEAETGQGLFRISNSTTTKSIAKEQGYSRRSAHQAHLCRLQQDKSVSAHQPSSPETRLARMFIAVLRTYPEEHHPLLTLGDWISSIPSRIGSCQVVTVAAEFFVHSFEVFRKKSYSNQILALQTKTKALKELRLCILAAQNNPTYDALVATKLHYAAEILLGVESMHYAVHTLGLIDLLKSGMSSGADEEHLWSIIDNTYIDDITIAMTAGRISSYDNDFYLSSTHPAALFSTSLTTSQSTARAMMHILIQCPRLVLLTRQAVLDCRNVVALASAVSLAENLWQLSQANEYADLVSSSISYTDKLVDNTITDIVSHGLRFDCMQNMVFCTRYWLLQIILSGVIDTLHRHFPEAYSLSLLPGPDKLHLVDTDAAMQLGKAFLGLPAIPSLLILVRLQGPLAASIGSWHRVIRYLSSYQLGSQAATLEASQLIRNVAKAERMKQWFAVDERAWLQTLDCMAGEEMPDWMPSKMSFDSEDGDMVLKLEFDGRSEVLSKDIASNDLREWLLKRNPSSL</sequence>
<evidence type="ECO:0000313" key="2">
    <source>
        <dbReference type="Proteomes" id="UP000076837"/>
    </source>
</evidence>
<dbReference type="InterPro" id="IPR053178">
    <property type="entry name" value="Osmoadaptation_assoc"/>
</dbReference>
<dbReference type="PANTHER" id="PTHR38111:SF2">
    <property type="entry name" value="FINGER DOMAIN PROTEIN, PUTATIVE (AFU_ORTHOLOGUE AFUA_1G01560)-RELATED"/>
    <property type="match status" value="1"/>
</dbReference>